<name>A0AAU7B1D9_9ACTN</name>
<sequence length="290" mass="29859">MSLPVPAGTTRVVAISGAGRGIGLATARALHASGACVVLGDIDVEAAEAAAAGLGDRALAVRLDVSDADSFVAFVDAAETAFGPLGVLINNAGIMPIGPFLDEAPATAQRALDINMMGCLNGMRSVLPGMLERGRGHIINVASVAGKSPVPGGLTYAATKAGVISMTETARVEYAGTGLAFTCVMPSFTNTELIAGTKGTRFVKNIEPDDVAAAIVAVIARPRPDVFVPKVVGTLARTQPLIGRRVRDRMNKAIKADRTFLEVDQSARAGYDRRIGTTPQPPSLTPGDEA</sequence>
<accession>A0AAU7B1D9</accession>
<protein>
    <submittedName>
        <fullName evidence="5">FabG-like 3-oxoacyl-(Acyl-carrier-protein) reductase</fullName>
    </submittedName>
</protein>
<organism evidence="5">
    <name type="scientific">Paraconexibacter sp. AEG42_29</name>
    <dbReference type="NCBI Taxonomy" id="2997339"/>
    <lineage>
        <taxon>Bacteria</taxon>
        <taxon>Bacillati</taxon>
        <taxon>Actinomycetota</taxon>
        <taxon>Thermoleophilia</taxon>
        <taxon>Solirubrobacterales</taxon>
        <taxon>Paraconexibacteraceae</taxon>
        <taxon>Paraconexibacter</taxon>
    </lineage>
</organism>
<dbReference type="InterPro" id="IPR002347">
    <property type="entry name" value="SDR_fam"/>
</dbReference>
<dbReference type="Gene3D" id="3.40.50.720">
    <property type="entry name" value="NAD(P)-binding Rossmann-like Domain"/>
    <property type="match status" value="1"/>
</dbReference>
<dbReference type="SUPFAM" id="SSF51735">
    <property type="entry name" value="NAD(P)-binding Rossmann-fold domains"/>
    <property type="match status" value="1"/>
</dbReference>
<dbReference type="AlphaFoldDB" id="A0AAU7B1D9"/>
<evidence type="ECO:0000256" key="4">
    <source>
        <dbReference type="SAM" id="MobiDB-lite"/>
    </source>
</evidence>
<evidence type="ECO:0000256" key="1">
    <source>
        <dbReference type="ARBA" id="ARBA00006484"/>
    </source>
</evidence>
<comment type="similarity">
    <text evidence="1 3">Belongs to the short-chain dehydrogenases/reductases (SDR) family.</text>
</comment>
<dbReference type="PRINTS" id="PR00080">
    <property type="entry name" value="SDRFAMILY"/>
</dbReference>
<keyword evidence="2" id="KW-0560">Oxidoreductase</keyword>
<feature type="region of interest" description="Disordered" evidence="4">
    <location>
        <begin position="271"/>
        <end position="290"/>
    </location>
</feature>
<dbReference type="PANTHER" id="PTHR43391:SF12">
    <property type="entry name" value="OXIDOREDUCTASE EPHD-RELATED"/>
    <property type="match status" value="1"/>
</dbReference>
<dbReference type="PROSITE" id="PS00061">
    <property type="entry name" value="ADH_SHORT"/>
    <property type="match status" value="1"/>
</dbReference>
<dbReference type="Pfam" id="PF00106">
    <property type="entry name" value="adh_short"/>
    <property type="match status" value="1"/>
</dbReference>
<dbReference type="InterPro" id="IPR020904">
    <property type="entry name" value="Sc_DH/Rdtase_CS"/>
</dbReference>
<dbReference type="KEGG" id="parq:DSM112329_04554"/>
<evidence type="ECO:0000313" key="5">
    <source>
        <dbReference type="EMBL" id="XAY07666.1"/>
    </source>
</evidence>
<proteinExistence type="inferred from homology"/>
<dbReference type="GO" id="GO:0016491">
    <property type="term" value="F:oxidoreductase activity"/>
    <property type="evidence" value="ECO:0007669"/>
    <property type="project" value="UniProtKB-KW"/>
</dbReference>
<evidence type="ECO:0000256" key="2">
    <source>
        <dbReference type="ARBA" id="ARBA00023002"/>
    </source>
</evidence>
<dbReference type="RefSeq" id="WP_354698856.1">
    <property type="nucleotide sequence ID" value="NZ_CP114014.1"/>
</dbReference>
<dbReference type="PRINTS" id="PR00081">
    <property type="entry name" value="GDHRDH"/>
</dbReference>
<evidence type="ECO:0000256" key="3">
    <source>
        <dbReference type="RuleBase" id="RU000363"/>
    </source>
</evidence>
<reference evidence="5" key="1">
    <citation type="submission" date="2022-12" db="EMBL/GenBank/DDBJ databases">
        <title>Paraconexibacter alkalitolerans sp. nov. and Baekduia alba sp. nov., isolated from soil and emended description of the genera Paraconexibacter (Chun et al., 2020) and Baekduia (An et al., 2020).</title>
        <authorList>
            <person name="Vieira S."/>
            <person name="Huber K.J."/>
            <person name="Geppert A."/>
            <person name="Wolf J."/>
            <person name="Neumann-Schaal M."/>
            <person name="Muesken M."/>
            <person name="Overmann J."/>
        </authorList>
    </citation>
    <scope>NUCLEOTIDE SEQUENCE</scope>
    <source>
        <strain evidence="5">AEG42_29</strain>
    </source>
</reference>
<dbReference type="InterPro" id="IPR036291">
    <property type="entry name" value="NAD(P)-bd_dom_sf"/>
</dbReference>
<dbReference type="CDD" id="cd05233">
    <property type="entry name" value="SDR_c"/>
    <property type="match status" value="1"/>
</dbReference>
<dbReference type="EMBL" id="CP114014">
    <property type="protein sequence ID" value="XAY07666.1"/>
    <property type="molecule type" value="Genomic_DNA"/>
</dbReference>
<dbReference type="PANTHER" id="PTHR43391">
    <property type="entry name" value="RETINOL DEHYDROGENASE-RELATED"/>
    <property type="match status" value="1"/>
</dbReference>
<dbReference type="NCBIfam" id="NF005878">
    <property type="entry name" value="PRK07825.1"/>
    <property type="match status" value="1"/>
</dbReference>
<gene>
    <name evidence="5" type="ORF">DSM112329_04554</name>
</gene>